<evidence type="ECO:0000256" key="5">
    <source>
        <dbReference type="ARBA" id="ARBA00022898"/>
    </source>
</evidence>
<dbReference type="PANTHER" id="PTHR21152">
    <property type="entry name" value="AMINOTRANSFERASE CLASS V"/>
    <property type="match status" value="1"/>
</dbReference>
<proteinExistence type="inferred from homology"/>
<dbReference type="Gene3D" id="3.90.1150.10">
    <property type="entry name" value="Aspartate Aminotransferase, domain 1"/>
    <property type="match status" value="1"/>
</dbReference>
<reference evidence="7" key="1">
    <citation type="submission" date="2018-06" db="EMBL/GenBank/DDBJ databases">
        <authorList>
            <person name="Zhirakovskaya E."/>
        </authorList>
    </citation>
    <scope>NUCLEOTIDE SEQUENCE</scope>
</reference>
<evidence type="ECO:0000259" key="6">
    <source>
        <dbReference type="Pfam" id="PF00266"/>
    </source>
</evidence>
<dbReference type="GO" id="GO:0005777">
    <property type="term" value="C:peroxisome"/>
    <property type="evidence" value="ECO:0007669"/>
    <property type="project" value="TreeGrafter"/>
</dbReference>
<dbReference type="SUPFAM" id="SSF53383">
    <property type="entry name" value="PLP-dependent transferases"/>
    <property type="match status" value="1"/>
</dbReference>
<evidence type="ECO:0000256" key="4">
    <source>
        <dbReference type="ARBA" id="ARBA00022679"/>
    </source>
</evidence>
<feature type="domain" description="Aminotransferase class V" evidence="6">
    <location>
        <begin position="48"/>
        <end position="346"/>
    </location>
</feature>
<dbReference type="Pfam" id="PF00266">
    <property type="entry name" value="Aminotran_5"/>
    <property type="match status" value="1"/>
</dbReference>
<dbReference type="InterPro" id="IPR015421">
    <property type="entry name" value="PyrdxlP-dep_Trfase_major"/>
</dbReference>
<gene>
    <name evidence="7" type="ORF">MNBD_ALPHA08-1435</name>
</gene>
<evidence type="ECO:0000256" key="1">
    <source>
        <dbReference type="ARBA" id="ARBA00001933"/>
    </source>
</evidence>
<accession>A0A3B0RPB5</accession>
<keyword evidence="3 7" id="KW-0032">Aminotransferase</keyword>
<organism evidence="7">
    <name type="scientific">hydrothermal vent metagenome</name>
    <dbReference type="NCBI Taxonomy" id="652676"/>
    <lineage>
        <taxon>unclassified sequences</taxon>
        <taxon>metagenomes</taxon>
        <taxon>ecological metagenomes</taxon>
    </lineage>
</organism>
<evidence type="ECO:0000256" key="2">
    <source>
        <dbReference type="ARBA" id="ARBA00009236"/>
    </source>
</evidence>
<dbReference type="EMBL" id="UOEC01000128">
    <property type="protein sequence ID" value="VAV95404.1"/>
    <property type="molecule type" value="Genomic_DNA"/>
</dbReference>
<sequence length="415" mass="44728">MDVDYTWQNIKKAQKRAVKVSFQNPVFIPGPTNMPEELRRACDMPTLDHRSSLFGEILHPALAGVKEILKTKSAEVFIFPSTGTGGWETALTNTLSAGDRVLAARNGMFSHRWIDMCQRHGLKVDVVDAPWGAGIPIDRYEEILTADKGHEIKVVLATHNETATGVKSDIAGVRRALDAAGHPALLYVDGVSSIASMDFRMDDWGVDIAITGSQKGFMLPAGLAIIGFSKKAMAALETATLPRTFFDVRDMAASYKNSLYPYTPAVGLLNGLNKSTQMLLGEGLENVFARHTRIASGFRAAISAWGMELCAQSPDLYSDTVSAIRTPEGFNSLDIVNLAAEKYGVAFGIGMGDVAGKVFRIGHLGSLTDVMALSGIATAEMCMVDLGLDVRLGSGVAAAQEFYRSDFSQKQRNAA</sequence>
<dbReference type="FunFam" id="3.40.640.10:FF:000054">
    <property type="entry name" value="Serine--glyoxylate aminotransferase"/>
    <property type="match status" value="1"/>
</dbReference>
<comment type="cofactor">
    <cofactor evidence="1">
        <name>pyridoxal 5'-phosphate</name>
        <dbReference type="ChEBI" id="CHEBI:597326"/>
    </cofactor>
</comment>
<comment type="similarity">
    <text evidence="2">Belongs to the class-V pyridoxal-phosphate-dependent aminotransferase family.</text>
</comment>
<evidence type="ECO:0000256" key="3">
    <source>
        <dbReference type="ARBA" id="ARBA00022576"/>
    </source>
</evidence>
<dbReference type="InterPro" id="IPR015422">
    <property type="entry name" value="PyrdxlP-dep_Trfase_small"/>
</dbReference>
<dbReference type="GO" id="GO:0004760">
    <property type="term" value="F:L-serine-pyruvate transaminase activity"/>
    <property type="evidence" value="ECO:0007669"/>
    <property type="project" value="TreeGrafter"/>
</dbReference>
<dbReference type="GO" id="GO:0050281">
    <property type="term" value="F:L-serine-glyoxylate transaminase activity"/>
    <property type="evidence" value="ECO:0007669"/>
    <property type="project" value="UniProtKB-EC"/>
</dbReference>
<dbReference type="InterPro" id="IPR054863">
    <property type="entry name" value="AspGlyoxATase"/>
</dbReference>
<dbReference type="FunFam" id="3.90.1150.10:FF:000031">
    <property type="entry name" value="Serine--glyoxylate aminotransferase"/>
    <property type="match status" value="1"/>
</dbReference>
<dbReference type="InterPro" id="IPR020578">
    <property type="entry name" value="Aminotrans_V_PyrdxlP_BS"/>
</dbReference>
<keyword evidence="5" id="KW-0663">Pyridoxal phosphate</keyword>
<evidence type="ECO:0000313" key="7">
    <source>
        <dbReference type="EMBL" id="VAV95404.1"/>
    </source>
</evidence>
<dbReference type="GO" id="GO:0008453">
    <property type="term" value="F:alanine-glyoxylate transaminase activity"/>
    <property type="evidence" value="ECO:0007669"/>
    <property type="project" value="TreeGrafter"/>
</dbReference>
<dbReference type="InterPro" id="IPR000192">
    <property type="entry name" value="Aminotrans_V_dom"/>
</dbReference>
<dbReference type="PIRSF" id="PIRSF000524">
    <property type="entry name" value="SPT"/>
    <property type="match status" value="1"/>
</dbReference>
<dbReference type="InterPro" id="IPR015424">
    <property type="entry name" value="PyrdxlP-dep_Trfase"/>
</dbReference>
<name>A0A3B0RPB5_9ZZZZ</name>
<dbReference type="InterPro" id="IPR024169">
    <property type="entry name" value="SP_NH2Trfase/AEP_transaminase"/>
</dbReference>
<dbReference type="GO" id="GO:0019265">
    <property type="term" value="P:glycine biosynthetic process, by transamination of glyoxylate"/>
    <property type="evidence" value="ECO:0007669"/>
    <property type="project" value="TreeGrafter"/>
</dbReference>
<dbReference type="PROSITE" id="PS00595">
    <property type="entry name" value="AA_TRANSFER_CLASS_5"/>
    <property type="match status" value="1"/>
</dbReference>
<dbReference type="PANTHER" id="PTHR21152:SF24">
    <property type="entry name" value="ALANINE--GLYOXYLATE AMINOTRANSFERASE 1"/>
    <property type="match status" value="1"/>
</dbReference>
<dbReference type="EC" id="2.6.1.45" evidence="7"/>
<dbReference type="AlphaFoldDB" id="A0A3B0RPB5"/>
<protein>
    <submittedName>
        <fullName evidence="7">Serine--glyoxylate aminotransferase</fullName>
        <ecNumber evidence="7">2.6.1.45</ecNumber>
    </submittedName>
</protein>
<keyword evidence="4 7" id="KW-0808">Transferase</keyword>
<dbReference type="Gene3D" id="3.40.640.10">
    <property type="entry name" value="Type I PLP-dependent aspartate aminotransferase-like (Major domain)"/>
    <property type="match status" value="1"/>
</dbReference>
<dbReference type="NCBIfam" id="NF045640">
    <property type="entry name" value="AspGlyoxATaseBhcA"/>
    <property type="match status" value="1"/>
</dbReference>